<evidence type="ECO:0000313" key="2">
    <source>
        <dbReference type="EMBL" id="OAF57266.1"/>
    </source>
</evidence>
<gene>
    <name evidence="2" type="ORF">VC83_04667</name>
</gene>
<name>A0A177A526_9PEZI</name>
<dbReference type="Proteomes" id="UP000077154">
    <property type="component" value="Unassembled WGS sequence"/>
</dbReference>
<dbReference type="GeneID" id="36287738"/>
<dbReference type="VEuPathDB" id="FungiDB:GMDG_03119"/>
<protein>
    <submittedName>
        <fullName evidence="2">Uncharacterized protein</fullName>
    </submittedName>
</protein>
<reference evidence="2" key="1">
    <citation type="submission" date="2016-03" db="EMBL/GenBank/DDBJ databases">
        <title>Updated assembly of Pseudogymnoascus destructans, the fungus causing white-nose syndrome of bats.</title>
        <authorList>
            <person name="Palmer J.M."/>
            <person name="Drees K.P."/>
            <person name="Foster J.T."/>
            <person name="Lindner D.L."/>
        </authorList>
    </citation>
    <scope>NUCLEOTIDE SEQUENCE [LARGE SCALE GENOMIC DNA]</scope>
    <source>
        <strain evidence="2">20631-21</strain>
    </source>
</reference>
<dbReference type="RefSeq" id="XP_024322556.1">
    <property type="nucleotide sequence ID" value="XM_024468296.1"/>
</dbReference>
<dbReference type="OrthoDB" id="10636555at2759"/>
<organism evidence="2">
    <name type="scientific">Pseudogymnoascus destructans</name>
    <dbReference type="NCBI Taxonomy" id="655981"/>
    <lineage>
        <taxon>Eukaryota</taxon>
        <taxon>Fungi</taxon>
        <taxon>Dikarya</taxon>
        <taxon>Ascomycota</taxon>
        <taxon>Pezizomycotina</taxon>
        <taxon>Leotiomycetes</taxon>
        <taxon>Thelebolales</taxon>
        <taxon>Thelebolaceae</taxon>
        <taxon>Pseudogymnoascus</taxon>
    </lineage>
</organism>
<dbReference type="EMBL" id="KV441400">
    <property type="protein sequence ID" value="OAF57266.1"/>
    <property type="molecule type" value="Genomic_DNA"/>
</dbReference>
<feature type="region of interest" description="Disordered" evidence="1">
    <location>
        <begin position="36"/>
        <end position="61"/>
    </location>
</feature>
<sequence length="144" mass="15699">MGGGVLVFLYLAAPPHPQALPTTPASAPHEPFLESYASRRNPAPHRSTQAEKPGPSQRMDAATAMRPWSTMFSVTLNIVDQGRIEYTCTPTLNKCTLRAAHRRPVTVECAVGVTGCCFEGVPKATIRELSLGRRETTQLWLVVV</sequence>
<proteinExistence type="predicted"/>
<dbReference type="AlphaFoldDB" id="A0A177A526"/>
<evidence type="ECO:0000256" key="1">
    <source>
        <dbReference type="SAM" id="MobiDB-lite"/>
    </source>
</evidence>
<accession>A0A177A526</accession>